<dbReference type="PANTHER" id="PTHR45691">
    <property type="entry name" value="PROTEIN DIAPHANOUS"/>
    <property type="match status" value="1"/>
</dbReference>
<feature type="region of interest" description="Disordered" evidence="1">
    <location>
        <begin position="644"/>
        <end position="663"/>
    </location>
</feature>
<feature type="compositionally biased region" description="Basic residues" evidence="1">
    <location>
        <begin position="414"/>
        <end position="429"/>
    </location>
</feature>
<feature type="compositionally biased region" description="Basic and acidic residues" evidence="1">
    <location>
        <begin position="598"/>
        <end position="607"/>
    </location>
</feature>
<accession>A0AAW0UUV7</accession>
<evidence type="ECO:0000256" key="2">
    <source>
        <dbReference type="SAM" id="Phobius"/>
    </source>
</evidence>
<name>A0AAW0UUV7_SCYPA</name>
<sequence>MHQQAYIIRSAFKPLQGGGGRDKAGKHSRLCQTYKPSLVPPPPPPPPPTPHSAADNPGSPRGDSSGIPSVATSPSCRWPALAGHGWSGTTAAAVTLRTPGRRPVPRSPLPSPMTPGAATTIGTMTFWNDAPWEDARLEIPPEAYGGDEYDFGGCDCGGPPPPIFHLPPPPPLPRLPEEEEEGSGCDAPPPSEVCPALLVAGDAHTHQRLQPPLAALVVAAATLTLVFIIAALVCWRYRRQRGRRGPSKSSSDLTNGVIYEDLPSGPTPRVVPAAHGHPRDTHTLAPMELLDMKLTPHVHASSYGGAEDGTPAILQQYQPSQPLSPSFNPTHTSPPYSPKKPFDTHRSNRSSQELYNPTYEEISTAGSDTTSVSSASVSSEGAQQQLERRGEGQGPPNIWSEPGSCTCSGGRRAPQGRRGTRGGRSRKPRATSSATSTGTTEGSEYHEALLPQLVPAMGLKGTARHPTLPYTIQGTSDGRTSTSSSSDLPVDRCLAPREPRYYVGVPPPSTRSPITPDGPLRGPPGLFGGDSVEGSSGASTCGGERPSPTERGLPPLPSRSDRYRIYFSTERRRGMDGAPLPVGARTLNPGTRKRQRRHETSGTRESEPLLAAARAPTPSLPPRPAPSPPPPAGLGCLTSHVYSLHLPPSLSHPPAPLPPVLSL</sequence>
<feature type="compositionally biased region" description="Pro residues" evidence="1">
    <location>
        <begin position="38"/>
        <end position="50"/>
    </location>
</feature>
<dbReference type="Proteomes" id="UP001487740">
    <property type="component" value="Unassembled WGS sequence"/>
</dbReference>
<feature type="region of interest" description="Disordered" evidence="1">
    <location>
        <begin position="465"/>
        <end position="638"/>
    </location>
</feature>
<comment type="caution">
    <text evidence="3">The sequence shown here is derived from an EMBL/GenBank/DDBJ whole genome shotgun (WGS) entry which is preliminary data.</text>
</comment>
<feature type="compositionally biased region" description="Low complexity" evidence="1">
    <location>
        <begin position="363"/>
        <end position="385"/>
    </location>
</feature>
<feature type="compositionally biased region" description="Low complexity" evidence="1">
    <location>
        <begin position="430"/>
        <end position="442"/>
    </location>
</feature>
<feature type="compositionally biased region" description="Low complexity" evidence="1">
    <location>
        <begin position="608"/>
        <end position="617"/>
    </location>
</feature>
<evidence type="ECO:0000313" key="4">
    <source>
        <dbReference type="Proteomes" id="UP001487740"/>
    </source>
</evidence>
<proteinExistence type="predicted"/>
<protein>
    <submittedName>
        <fullName evidence="3">Uncharacterized protein</fullName>
    </submittedName>
</protein>
<feature type="region of interest" description="Disordered" evidence="1">
    <location>
        <begin position="242"/>
        <end position="280"/>
    </location>
</feature>
<evidence type="ECO:0000313" key="3">
    <source>
        <dbReference type="EMBL" id="KAK8403934.1"/>
    </source>
</evidence>
<dbReference type="PANTHER" id="PTHR45691:SF6">
    <property type="entry name" value="PROTEIN DIAPHANOUS"/>
    <property type="match status" value="1"/>
</dbReference>
<reference evidence="3 4" key="1">
    <citation type="submission" date="2023-03" db="EMBL/GenBank/DDBJ databases">
        <title>High-quality genome of Scylla paramamosain provides insights in environmental adaptation.</title>
        <authorList>
            <person name="Zhang L."/>
        </authorList>
    </citation>
    <scope>NUCLEOTIDE SEQUENCE [LARGE SCALE GENOMIC DNA]</scope>
    <source>
        <strain evidence="3">LZ_2023a</strain>
        <tissue evidence="3">Muscle</tissue>
    </source>
</reference>
<feature type="compositionally biased region" description="Low complexity" evidence="1">
    <location>
        <begin position="474"/>
        <end position="487"/>
    </location>
</feature>
<feature type="compositionally biased region" description="Pro residues" evidence="1">
    <location>
        <begin position="618"/>
        <end position="632"/>
    </location>
</feature>
<feature type="region of interest" description="Disordered" evidence="1">
    <location>
        <begin position="96"/>
        <end position="116"/>
    </location>
</feature>
<evidence type="ECO:0000256" key="1">
    <source>
        <dbReference type="SAM" id="MobiDB-lite"/>
    </source>
</evidence>
<feature type="compositionally biased region" description="Low complexity" evidence="1">
    <location>
        <begin position="317"/>
        <end position="326"/>
    </location>
</feature>
<keyword evidence="2" id="KW-1133">Transmembrane helix</keyword>
<feature type="region of interest" description="Disordered" evidence="1">
    <location>
        <begin position="317"/>
        <end position="350"/>
    </location>
</feature>
<feature type="transmembrane region" description="Helical" evidence="2">
    <location>
        <begin position="213"/>
        <end position="235"/>
    </location>
</feature>
<keyword evidence="4" id="KW-1185">Reference proteome</keyword>
<feature type="region of interest" description="Disordered" evidence="1">
    <location>
        <begin position="1"/>
        <end position="74"/>
    </location>
</feature>
<keyword evidence="2" id="KW-0812">Transmembrane</keyword>
<dbReference type="GO" id="GO:0030041">
    <property type="term" value="P:actin filament polymerization"/>
    <property type="evidence" value="ECO:0007669"/>
    <property type="project" value="TreeGrafter"/>
</dbReference>
<dbReference type="AlphaFoldDB" id="A0AAW0UUV7"/>
<dbReference type="EMBL" id="JARAKH010000005">
    <property type="protein sequence ID" value="KAK8403934.1"/>
    <property type="molecule type" value="Genomic_DNA"/>
</dbReference>
<keyword evidence="2" id="KW-0472">Membrane</keyword>
<dbReference type="InterPro" id="IPR051412">
    <property type="entry name" value="Formin_Homology_Diaphanous_sf"/>
</dbReference>
<feature type="compositionally biased region" description="Pro residues" evidence="1">
    <location>
        <begin position="650"/>
        <end position="663"/>
    </location>
</feature>
<gene>
    <name evidence="3" type="ORF">O3P69_000176</name>
</gene>
<organism evidence="3 4">
    <name type="scientific">Scylla paramamosain</name>
    <name type="common">Mud crab</name>
    <dbReference type="NCBI Taxonomy" id="85552"/>
    <lineage>
        <taxon>Eukaryota</taxon>
        <taxon>Metazoa</taxon>
        <taxon>Ecdysozoa</taxon>
        <taxon>Arthropoda</taxon>
        <taxon>Crustacea</taxon>
        <taxon>Multicrustacea</taxon>
        <taxon>Malacostraca</taxon>
        <taxon>Eumalacostraca</taxon>
        <taxon>Eucarida</taxon>
        <taxon>Decapoda</taxon>
        <taxon>Pleocyemata</taxon>
        <taxon>Brachyura</taxon>
        <taxon>Eubrachyura</taxon>
        <taxon>Portunoidea</taxon>
        <taxon>Portunidae</taxon>
        <taxon>Portuninae</taxon>
        <taxon>Scylla</taxon>
    </lineage>
</organism>
<feature type="region of interest" description="Disordered" evidence="1">
    <location>
        <begin position="363"/>
        <end position="446"/>
    </location>
</feature>
<feature type="compositionally biased region" description="Basic and acidic residues" evidence="1">
    <location>
        <begin position="559"/>
        <end position="575"/>
    </location>
</feature>
<dbReference type="GO" id="GO:0005884">
    <property type="term" value="C:actin filament"/>
    <property type="evidence" value="ECO:0007669"/>
    <property type="project" value="TreeGrafter"/>
</dbReference>